<keyword evidence="7" id="KW-0812">Transmembrane</keyword>
<feature type="transmembrane region" description="Helical" evidence="7">
    <location>
        <begin position="107"/>
        <end position="129"/>
    </location>
</feature>
<dbReference type="Proteomes" id="UP000204221">
    <property type="component" value="Chromosome"/>
</dbReference>
<dbReference type="InterPro" id="IPR002528">
    <property type="entry name" value="MATE_fam"/>
</dbReference>
<evidence type="ECO:0000256" key="1">
    <source>
        <dbReference type="ARBA" id="ARBA00003408"/>
    </source>
</evidence>
<feature type="transmembrane region" description="Helical" evidence="7">
    <location>
        <begin position="472"/>
        <end position="492"/>
    </location>
</feature>
<dbReference type="PANTHER" id="PTHR43298">
    <property type="entry name" value="MULTIDRUG RESISTANCE PROTEIN NORM-RELATED"/>
    <property type="match status" value="1"/>
</dbReference>
<feature type="transmembrane region" description="Helical" evidence="7">
    <location>
        <begin position="251"/>
        <end position="274"/>
    </location>
</feature>
<keyword evidence="7" id="KW-0472">Membrane</keyword>
<evidence type="ECO:0000256" key="7">
    <source>
        <dbReference type="SAM" id="Phobius"/>
    </source>
</evidence>
<feature type="transmembrane region" description="Helical" evidence="7">
    <location>
        <begin position="80"/>
        <end position="101"/>
    </location>
</feature>
<dbReference type="Pfam" id="PF01554">
    <property type="entry name" value="MatE"/>
    <property type="match status" value="1"/>
</dbReference>
<dbReference type="GO" id="GO:0005886">
    <property type="term" value="C:plasma membrane"/>
    <property type="evidence" value="ECO:0007669"/>
    <property type="project" value="TreeGrafter"/>
</dbReference>
<dbReference type="KEGG" id="ahg:AHOG_13730"/>
<reference evidence="8 9" key="1">
    <citation type="submission" date="2017-07" db="EMBL/GenBank/DDBJ databases">
        <title>Complete genome sequence of Actinoalloteichus hoggarensis DSM 45943, type strain of Actinoalloteichus hoggarensis.</title>
        <authorList>
            <person name="Ruckert C."/>
            <person name="Nouioui I."/>
            <person name="Willmese J."/>
            <person name="van Wezel G."/>
            <person name="Klenk H.-P."/>
            <person name="Kalinowski J."/>
            <person name="Zotchev S.B."/>
        </authorList>
    </citation>
    <scope>NUCLEOTIDE SEQUENCE [LARGE SCALE GENOMIC DNA]</scope>
    <source>
        <strain evidence="8 9">DSM 45943</strain>
    </source>
</reference>
<keyword evidence="4" id="KW-0813">Transport</keyword>
<keyword evidence="7" id="KW-1133">Transmembrane helix</keyword>
<feature type="region of interest" description="Disordered" evidence="6">
    <location>
        <begin position="1"/>
        <end position="71"/>
    </location>
</feature>
<feature type="transmembrane region" description="Helical" evidence="7">
    <location>
        <begin position="372"/>
        <end position="394"/>
    </location>
</feature>
<feature type="transmembrane region" description="Helical" evidence="7">
    <location>
        <begin position="223"/>
        <end position="245"/>
    </location>
</feature>
<keyword evidence="9" id="KW-1185">Reference proteome</keyword>
<dbReference type="CDD" id="cd12082">
    <property type="entry name" value="MATE_like"/>
    <property type="match status" value="1"/>
</dbReference>
<evidence type="ECO:0000313" key="9">
    <source>
        <dbReference type="Proteomes" id="UP000204221"/>
    </source>
</evidence>
<dbReference type="RefSeq" id="WP_093941721.1">
    <property type="nucleotide sequence ID" value="NZ_CP022521.1"/>
</dbReference>
<feature type="compositionally biased region" description="Basic and acidic residues" evidence="6">
    <location>
        <begin position="45"/>
        <end position="57"/>
    </location>
</feature>
<proteinExistence type="inferred from homology"/>
<comment type="function">
    <text evidence="1">Multidrug efflux pump.</text>
</comment>
<name>A0A221W403_9PSEU</name>
<feature type="transmembrane region" description="Helical" evidence="7">
    <location>
        <begin position="336"/>
        <end position="360"/>
    </location>
</feature>
<sequence length="506" mass="49636">MDSPSRPGADTASPHHGGPDRIEEGGPAPGSGSTPYRVETASALHGERPRTADEEPGLRASRVATTGSGGSTTRRIVRAALPLSLSLIVTAVAALINTAVLGRHDTAALAAFTVAMAVYLPATAAVSGATRGVMPFVAARGTDQGGLATVVRDGLLSALLVGLFGAAATAAVGGLARAGGVPDATIARLGPLPLILAVAVLVTAVGSSASAALVGLGRTRPVLYGGLAGALITVTLSPALVFGFAGLPGLGAVGAGAAVLIAVIGNALVTMVGLRGAVTTVGSRATGTGPALRGVVTLLRVGIPLSATVLIKFASLGVLAFAAARIGTAASAAHGIAVSLVNLAFTMAVAVGQATVPLIARDAAAGGARSRPIAWAGVRVGVLALTVVASALAACRDLLIPLFSADVVVTAMVAGLLPWILLVVAADGMQAMLGFALIGLRRTVPSMIVLAAGHGLLVLLCLPIAASAGLTGLWAALLVTNLLLCVGQVVAFRRVTARPAPPTTIA</sequence>
<dbReference type="AlphaFoldDB" id="A0A221W403"/>
<feature type="transmembrane region" description="Helical" evidence="7">
    <location>
        <begin position="400"/>
        <end position="426"/>
    </location>
</feature>
<gene>
    <name evidence="8" type="primary">norM</name>
    <name evidence="8" type="ORF">AHOG_13730</name>
</gene>
<dbReference type="EMBL" id="CP022521">
    <property type="protein sequence ID" value="ASO20389.1"/>
    <property type="molecule type" value="Genomic_DNA"/>
</dbReference>
<evidence type="ECO:0000256" key="5">
    <source>
        <dbReference type="ARBA" id="ARBA00031636"/>
    </source>
</evidence>
<feature type="transmembrane region" description="Helical" evidence="7">
    <location>
        <begin position="447"/>
        <end position="466"/>
    </location>
</feature>
<feature type="transmembrane region" description="Helical" evidence="7">
    <location>
        <begin position="192"/>
        <end position="216"/>
    </location>
</feature>
<feature type="compositionally biased region" description="Low complexity" evidence="6">
    <location>
        <begin position="60"/>
        <end position="71"/>
    </location>
</feature>
<evidence type="ECO:0000256" key="4">
    <source>
        <dbReference type="ARBA" id="ARBA00022448"/>
    </source>
</evidence>
<dbReference type="OrthoDB" id="3424624at2"/>
<evidence type="ECO:0000256" key="3">
    <source>
        <dbReference type="ARBA" id="ARBA00020268"/>
    </source>
</evidence>
<accession>A0A221W403</accession>
<feature type="transmembrane region" description="Helical" evidence="7">
    <location>
        <begin position="150"/>
        <end position="172"/>
    </location>
</feature>
<dbReference type="GO" id="GO:0042910">
    <property type="term" value="F:xenobiotic transmembrane transporter activity"/>
    <property type="evidence" value="ECO:0007669"/>
    <property type="project" value="InterPro"/>
</dbReference>
<evidence type="ECO:0000313" key="8">
    <source>
        <dbReference type="EMBL" id="ASO20389.1"/>
    </source>
</evidence>
<evidence type="ECO:0000256" key="2">
    <source>
        <dbReference type="ARBA" id="ARBA00010199"/>
    </source>
</evidence>
<organism evidence="8 9">
    <name type="scientific">Actinoalloteichus hoggarensis</name>
    <dbReference type="NCBI Taxonomy" id="1470176"/>
    <lineage>
        <taxon>Bacteria</taxon>
        <taxon>Bacillati</taxon>
        <taxon>Actinomycetota</taxon>
        <taxon>Actinomycetes</taxon>
        <taxon>Pseudonocardiales</taxon>
        <taxon>Pseudonocardiaceae</taxon>
        <taxon>Actinoalloteichus</taxon>
    </lineage>
</organism>
<dbReference type="InterPro" id="IPR050222">
    <property type="entry name" value="MATE_MdtK"/>
</dbReference>
<comment type="similarity">
    <text evidence="2">Belongs to the multi antimicrobial extrusion (MATE) (TC 2.A.66.1) family.</text>
</comment>
<evidence type="ECO:0000256" key="6">
    <source>
        <dbReference type="SAM" id="MobiDB-lite"/>
    </source>
</evidence>
<dbReference type="PANTHER" id="PTHR43298:SF2">
    <property type="entry name" value="FMN_FAD EXPORTER YEEO-RELATED"/>
    <property type="match status" value="1"/>
</dbReference>
<feature type="transmembrane region" description="Helical" evidence="7">
    <location>
        <begin position="295"/>
        <end position="324"/>
    </location>
</feature>
<protein>
    <recommendedName>
        <fullName evidence="3">Probable multidrug resistance protein NorM</fullName>
    </recommendedName>
    <alternativeName>
        <fullName evidence="5">Multidrug-efflux transporter</fullName>
    </alternativeName>
</protein>
<dbReference type="GO" id="GO:0015297">
    <property type="term" value="F:antiporter activity"/>
    <property type="evidence" value="ECO:0007669"/>
    <property type="project" value="InterPro"/>
</dbReference>